<evidence type="ECO:0000259" key="2">
    <source>
        <dbReference type="Pfam" id="PF13568"/>
    </source>
</evidence>
<feature type="chain" id="PRO_5046258279" description="Outer membrane protein beta-barrel domain-containing protein" evidence="1">
    <location>
        <begin position="21"/>
        <end position="196"/>
    </location>
</feature>
<name>A0ABM8I9F9_9BACE</name>
<organism evidence="3 4">
    <name type="scientific">Bacteroides sedimenti</name>
    <dbReference type="NCBI Taxonomy" id="2136147"/>
    <lineage>
        <taxon>Bacteria</taxon>
        <taxon>Pseudomonadati</taxon>
        <taxon>Bacteroidota</taxon>
        <taxon>Bacteroidia</taxon>
        <taxon>Bacteroidales</taxon>
        <taxon>Bacteroidaceae</taxon>
        <taxon>Bacteroides</taxon>
    </lineage>
</organism>
<protein>
    <recommendedName>
        <fullName evidence="2">Outer membrane protein beta-barrel domain-containing protein</fullName>
    </recommendedName>
</protein>
<dbReference type="RefSeq" id="WP_353333808.1">
    <property type="nucleotide sequence ID" value="NZ_AP028055.1"/>
</dbReference>
<dbReference type="InterPro" id="IPR025665">
    <property type="entry name" value="Beta-barrel_OMP_2"/>
</dbReference>
<evidence type="ECO:0000313" key="3">
    <source>
        <dbReference type="EMBL" id="BEG98677.1"/>
    </source>
</evidence>
<keyword evidence="4" id="KW-1185">Reference proteome</keyword>
<dbReference type="InterPro" id="IPR011250">
    <property type="entry name" value="OMP/PagP_B-barrel"/>
</dbReference>
<keyword evidence="1" id="KW-0732">Signal</keyword>
<feature type="signal peptide" evidence="1">
    <location>
        <begin position="1"/>
        <end position="20"/>
    </location>
</feature>
<dbReference type="EMBL" id="AP028055">
    <property type="protein sequence ID" value="BEG98677.1"/>
    <property type="molecule type" value="Genomic_DNA"/>
</dbReference>
<gene>
    <name evidence="3" type="ORF">BSYN_09420</name>
</gene>
<evidence type="ECO:0000256" key="1">
    <source>
        <dbReference type="SAM" id="SignalP"/>
    </source>
</evidence>
<dbReference type="Proteomes" id="UP001496674">
    <property type="component" value="Chromosome"/>
</dbReference>
<accession>A0ABM8I9F9</accession>
<reference evidence="3 4" key="1">
    <citation type="submission" date="2023-04" db="EMBL/GenBank/DDBJ databases">
        <title>Draft genome sequence of acteroides sedimenti strain YN3PY1.</title>
        <authorList>
            <person name="Yoshida N."/>
        </authorList>
    </citation>
    <scope>NUCLEOTIDE SEQUENCE [LARGE SCALE GENOMIC DNA]</scope>
    <source>
        <strain evidence="3 4">YN3PY1</strain>
    </source>
</reference>
<dbReference type="SUPFAM" id="SSF56925">
    <property type="entry name" value="OMPA-like"/>
    <property type="match status" value="1"/>
</dbReference>
<evidence type="ECO:0000313" key="4">
    <source>
        <dbReference type="Proteomes" id="UP001496674"/>
    </source>
</evidence>
<sequence length="196" mass="21079">MKKLFLFVVILLLGNVVVMAQDSKVSWNVKAGINLSNWTGGETDGTDAKIGFKVGGGMEYAFDKTWSLQPSLFFTTKGTKETLIPENLTVNQVYLELPVNVQARVPVSDNLNMLFAAGPYFGYGIAGKTSYGNVKDDTFGDKGLGLKRFDAGLGFGVSFEISQIILGLDGQLGLTKLGDGDAPKNINFGLSVGYKF</sequence>
<proteinExistence type="predicted"/>
<feature type="domain" description="Outer membrane protein beta-barrel" evidence="2">
    <location>
        <begin position="20"/>
        <end position="177"/>
    </location>
</feature>
<dbReference type="Pfam" id="PF13568">
    <property type="entry name" value="OMP_b-brl_2"/>
    <property type="match status" value="1"/>
</dbReference>